<evidence type="ECO:0000313" key="1">
    <source>
        <dbReference type="Proteomes" id="UP001652660"/>
    </source>
</evidence>
<dbReference type="RefSeq" id="XP_071909657.1">
    <property type="nucleotide sequence ID" value="XM_072053556.1"/>
</dbReference>
<accession>A0ABM4UQU9</accession>
<name>A0ABM4UQU9_COFAR</name>
<organism evidence="1 2">
    <name type="scientific">Coffea arabica</name>
    <name type="common">Arabian coffee</name>
    <dbReference type="NCBI Taxonomy" id="13443"/>
    <lineage>
        <taxon>Eukaryota</taxon>
        <taxon>Viridiplantae</taxon>
        <taxon>Streptophyta</taxon>
        <taxon>Embryophyta</taxon>
        <taxon>Tracheophyta</taxon>
        <taxon>Spermatophyta</taxon>
        <taxon>Magnoliopsida</taxon>
        <taxon>eudicotyledons</taxon>
        <taxon>Gunneridae</taxon>
        <taxon>Pentapetalae</taxon>
        <taxon>asterids</taxon>
        <taxon>lamiids</taxon>
        <taxon>Gentianales</taxon>
        <taxon>Rubiaceae</taxon>
        <taxon>Ixoroideae</taxon>
        <taxon>Gardenieae complex</taxon>
        <taxon>Bertiereae - Coffeeae clade</taxon>
        <taxon>Coffeeae</taxon>
        <taxon>Coffea</taxon>
    </lineage>
</organism>
<proteinExistence type="predicted"/>
<dbReference type="PANTHER" id="PTHR10492">
    <property type="match status" value="1"/>
</dbReference>
<sequence>MDKSCPCMRDGTCKNRYPKNFCAQTTHGEDTYPYYRRRDDSKSIRVRRFTLDNRWVVPCNPYLLALFDCHINVEICSALKLVKYLYKYVFKEHDLVSFKIISCESVNDVDAIRDFQKGRWVSPPEAFWCIYEFKLNEMTPAVYTLQVHLPDQQFVSFDKNSDLLQLLSKVDFSKTMLTQFFHMNRINQRAQTLKCFYRDFPEHFVWSPKYKEWTERKRRKVIGRMVTRLASFRESALALGLLQSDAYIEDTLQQAVAFQMPSSLRLLFATLLVYCSTTNPRLLWENFELDLSADYHHR</sequence>
<dbReference type="GeneID" id="140008703"/>
<protein>
    <submittedName>
        <fullName evidence="2">Uncharacterized protein</fullName>
    </submittedName>
</protein>
<reference evidence="2" key="1">
    <citation type="submission" date="2025-08" db="UniProtKB">
        <authorList>
            <consortium name="RefSeq"/>
        </authorList>
    </citation>
    <scope>IDENTIFICATION</scope>
    <source>
        <tissue evidence="2">Leaves</tissue>
    </source>
</reference>
<dbReference type="Proteomes" id="UP001652660">
    <property type="component" value="Chromosome 6c"/>
</dbReference>
<dbReference type="PANTHER" id="PTHR10492:SF94">
    <property type="entry name" value="ATP-DEPENDENT DNA HELICASE"/>
    <property type="match status" value="1"/>
</dbReference>
<keyword evidence="1" id="KW-1185">Reference proteome</keyword>
<evidence type="ECO:0000313" key="2">
    <source>
        <dbReference type="RefSeq" id="XP_071909657.1"/>
    </source>
</evidence>
<gene>
    <name evidence="2" type="primary">LOC140008703</name>
</gene>